<feature type="non-terminal residue" evidence="1">
    <location>
        <position position="1"/>
    </location>
</feature>
<reference evidence="1" key="1">
    <citation type="submission" date="2014-05" db="EMBL/GenBank/DDBJ databases">
        <authorList>
            <person name="Chronopoulou M."/>
        </authorList>
    </citation>
    <scope>NUCLEOTIDE SEQUENCE</scope>
    <source>
        <tissue evidence="1">Whole organism</tissue>
    </source>
</reference>
<dbReference type="AlphaFoldDB" id="A0A0K2UH03"/>
<protein>
    <submittedName>
        <fullName evidence="1">Uncharacterized protein</fullName>
    </submittedName>
</protein>
<accession>A0A0K2UH03</accession>
<dbReference type="EMBL" id="HACA01019601">
    <property type="protein sequence ID" value="CDW36962.1"/>
    <property type="molecule type" value="Transcribed_RNA"/>
</dbReference>
<name>A0A0K2UH03_LEPSM</name>
<sequence length="62" mass="7076">NFLQLHLQCPTDIFRRVSFGEIDGAILSIGLIAIEENHNFTFNGYEVVNPLENAWLDSVRDL</sequence>
<proteinExistence type="predicted"/>
<evidence type="ECO:0000313" key="1">
    <source>
        <dbReference type="EMBL" id="CDW36961.1"/>
    </source>
</evidence>
<dbReference type="EMBL" id="HACA01019600">
    <property type="protein sequence ID" value="CDW36961.1"/>
    <property type="molecule type" value="Transcribed_RNA"/>
</dbReference>
<organism evidence="1">
    <name type="scientific">Lepeophtheirus salmonis</name>
    <name type="common">Salmon louse</name>
    <name type="synonym">Caligus salmonis</name>
    <dbReference type="NCBI Taxonomy" id="72036"/>
    <lineage>
        <taxon>Eukaryota</taxon>
        <taxon>Metazoa</taxon>
        <taxon>Ecdysozoa</taxon>
        <taxon>Arthropoda</taxon>
        <taxon>Crustacea</taxon>
        <taxon>Multicrustacea</taxon>
        <taxon>Hexanauplia</taxon>
        <taxon>Copepoda</taxon>
        <taxon>Siphonostomatoida</taxon>
        <taxon>Caligidae</taxon>
        <taxon>Lepeophtheirus</taxon>
    </lineage>
</organism>